<dbReference type="Pfam" id="PF06880">
    <property type="entry name" value="DUF1262"/>
    <property type="match status" value="1"/>
</dbReference>
<reference evidence="1 2" key="1">
    <citation type="journal article" date="2017" name="Mol. Plant">
        <title>The Genome of Medicinal Plant Macleaya cordata Provides New Insights into Benzylisoquinoline Alkaloids Metabolism.</title>
        <authorList>
            <person name="Liu X."/>
            <person name="Liu Y."/>
            <person name="Huang P."/>
            <person name="Ma Y."/>
            <person name="Qing Z."/>
            <person name="Tang Q."/>
            <person name="Cao H."/>
            <person name="Cheng P."/>
            <person name="Zheng Y."/>
            <person name="Yuan Z."/>
            <person name="Zhou Y."/>
            <person name="Liu J."/>
            <person name="Tang Z."/>
            <person name="Zhuo Y."/>
            <person name="Zhang Y."/>
            <person name="Yu L."/>
            <person name="Huang J."/>
            <person name="Yang P."/>
            <person name="Peng Q."/>
            <person name="Zhang J."/>
            <person name="Jiang W."/>
            <person name="Zhang Z."/>
            <person name="Lin K."/>
            <person name="Ro D.K."/>
            <person name="Chen X."/>
            <person name="Xiong X."/>
            <person name="Shang Y."/>
            <person name="Huang S."/>
            <person name="Zeng J."/>
        </authorList>
    </citation>
    <scope>NUCLEOTIDE SEQUENCE [LARGE SCALE GENOMIC DNA]</scope>
    <source>
        <strain evidence="2">cv. BLH2017</strain>
        <tissue evidence="1">Root</tissue>
    </source>
</reference>
<evidence type="ECO:0000313" key="1">
    <source>
        <dbReference type="EMBL" id="OVA06428.1"/>
    </source>
</evidence>
<dbReference type="EMBL" id="MVGT01002801">
    <property type="protein sequence ID" value="OVA06428.1"/>
    <property type="molecule type" value="Genomic_DNA"/>
</dbReference>
<proteinExistence type="predicted"/>
<protein>
    <submittedName>
        <fullName evidence="1">Uncharacterized protein</fullName>
    </submittedName>
</protein>
<dbReference type="STRING" id="56857.A0A200Q7L4"/>
<dbReference type="InterPro" id="IPR010683">
    <property type="entry name" value="DUF1262"/>
</dbReference>
<dbReference type="AlphaFoldDB" id="A0A200Q7L4"/>
<dbReference type="OrthoDB" id="1898393at2759"/>
<dbReference type="OMA" id="NNDREWR"/>
<dbReference type="Proteomes" id="UP000195402">
    <property type="component" value="Unassembled WGS sequence"/>
</dbReference>
<evidence type="ECO:0000313" key="2">
    <source>
        <dbReference type="Proteomes" id="UP000195402"/>
    </source>
</evidence>
<comment type="caution">
    <text evidence="1">The sequence shown here is derived from an EMBL/GenBank/DDBJ whole genome shotgun (WGS) entry which is preliminary data.</text>
</comment>
<dbReference type="InParanoid" id="A0A200Q7L4"/>
<gene>
    <name evidence="1" type="ORF">BVC80_479g1</name>
</gene>
<accession>A0A200Q7L4</accession>
<name>A0A200Q7L4_MACCD</name>
<organism evidence="1 2">
    <name type="scientific">Macleaya cordata</name>
    <name type="common">Five-seeded plume-poppy</name>
    <name type="synonym">Bocconia cordata</name>
    <dbReference type="NCBI Taxonomy" id="56857"/>
    <lineage>
        <taxon>Eukaryota</taxon>
        <taxon>Viridiplantae</taxon>
        <taxon>Streptophyta</taxon>
        <taxon>Embryophyta</taxon>
        <taxon>Tracheophyta</taxon>
        <taxon>Spermatophyta</taxon>
        <taxon>Magnoliopsida</taxon>
        <taxon>Ranunculales</taxon>
        <taxon>Papaveraceae</taxon>
        <taxon>Papaveroideae</taxon>
        <taxon>Macleaya</taxon>
    </lineage>
</organism>
<keyword evidence="2" id="KW-1185">Reference proteome</keyword>
<dbReference type="PANTHER" id="PTHR31050:SF4">
    <property type="entry name" value="DUF1262 FAMILY PROTEIN (DUF1262)"/>
    <property type="match status" value="1"/>
</dbReference>
<sequence length="393" mass="45201">MYVTKPLSWYRKDPNNLSELTVQEGPNSGYLVITDEETEAEDTYCWGTCKDTNVRKLPLPQNKIVNVIYTSGNGEHRRTERKKVWFIPVLDQPLSANQYYVIRATGEHRGQACTCSREEDMSICCFCNIVNDVKPRVLDHRDIYQQVEIFKSRRGFTAKSIAPDGFPPHFLRRKGWKVYTSSSYKCQLGEALGLNVSLRMHLPELINFPISNKCRAVIVGKWYCPFVFVMEGSLKDQMKNSSFYEMTLEQTWEEIYTCENDNTKGNVVSVSVIMQKEAIKLFGEEASKDDTGGGVGGFVWFRHVDNYEQGLKLGLSLAIVEKMKWIQQKGGWVGGGEKNVGTVEKVEEFKGGNGWKRFGCYVLVERFALRRMDGTLLLTWDYRHIHQIQSKWE</sequence>
<dbReference type="PANTHER" id="PTHR31050">
    <property type="entry name" value="OS08G0413200 PROTEIN"/>
    <property type="match status" value="1"/>
</dbReference>
<dbReference type="FunCoup" id="A0A200Q7L4">
    <property type="interactions" value="3"/>
</dbReference>